<feature type="transmembrane region" description="Helical" evidence="1">
    <location>
        <begin position="25"/>
        <end position="44"/>
    </location>
</feature>
<dbReference type="OrthoDB" id="9816468at2"/>
<proteinExistence type="predicted"/>
<dbReference type="Pfam" id="PF06532">
    <property type="entry name" value="NrsF"/>
    <property type="match status" value="1"/>
</dbReference>
<keyword evidence="1" id="KW-0472">Membrane</keyword>
<sequence>MKTDDLIAALSRDATLTEAPVGKRLTLALAMSAAVAFALLMLVIKPRPDLLVAATTMLFDLKMLLIATLVVAAIALLHAVARPEGHLPKAVLILPVALLVFGIGHELATQAPANYGSRLVGRNWAFCLVSIPLMAAGPLALIMTAMRASAPSQTALAGAIAGFAAGVVAGFFYGIHCIDDSLLFVVTWYTIAIGLMTLLGAAIGRRVLAW</sequence>
<protein>
    <submittedName>
        <fullName evidence="2">DUF1109 family protein</fullName>
    </submittedName>
</protein>
<feature type="transmembrane region" description="Helical" evidence="1">
    <location>
        <begin position="155"/>
        <end position="175"/>
    </location>
</feature>
<evidence type="ECO:0000256" key="1">
    <source>
        <dbReference type="SAM" id="Phobius"/>
    </source>
</evidence>
<organism evidence="2 3">
    <name type="scientific">Phreatobacter aquaticus</name>
    <dbReference type="NCBI Taxonomy" id="2570229"/>
    <lineage>
        <taxon>Bacteria</taxon>
        <taxon>Pseudomonadati</taxon>
        <taxon>Pseudomonadota</taxon>
        <taxon>Alphaproteobacteria</taxon>
        <taxon>Hyphomicrobiales</taxon>
        <taxon>Phreatobacteraceae</taxon>
        <taxon>Phreatobacter</taxon>
    </lineage>
</organism>
<keyword evidence="1" id="KW-0812">Transmembrane</keyword>
<accession>A0A4D7QEY4</accession>
<dbReference type="RefSeq" id="WP_137099071.1">
    <property type="nucleotide sequence ID" value="NZ_CP039865.1"/>
</dbReference>
<evidence type="ECO:0000313" key="2">
    <source>
        <dbReference type="EMBL" id="QCK85738.1"/>
    </source>
</evidence>
<feature type="transmembrane region" description="Helical" evidence="1">
    <location>
        <begin position="90"/>
        <end position="111"/>
    </location>
</feature>
<keyword evidence="3" id="KW-1185">Reference proteome</keyword>
<feature type="transmembrane region" description="Helical" evidence="1">
    <location>
        <begin position="50"/>
        <end position="78"/>
    </location>
</feature>
<name>A0A4D7QEY4_9HYPH</name>
<reference evidence="2 3" key="1">
    <citation type="submission" date="2019-04" db="EMBL/GenBank/DDBJ databases">
        <title>Phreatobacter aquaticus sp. nov.</title>
        <authorList>
            <person name="Choi A."/>
            <person name="Baek K."/>
        </authorList>
    </citation>
    <scope>NUCLEOTIDE SEQUENCE [LARGE SCALE GENOMIC DNA]</scope>
    <source>
        <strain evidence="2 3">NMCR1094</strain>
    </source>
</reference>
<keyword evidence="1" id="KW-1133">Transmembrane helix</keyword>
<feature type="transmembrane region" description="Helical" evidence="1">
    <location>
        <begin position="123"/>
        <end position="143"/>
    </location>
</feature>
<dbReference type="EMBL" id="CP039865">
    <property type="protein sequence ID" value="QCK85738.1"/>
    <property type="molecule type" value="Genomic_DNA"/>
</dbReference>
<dbReference type="InterPro" id="IPR009495">
    <property type="entry name" value="NrsF"/>
</dbReference>
<dbReference type="KEGG" id="paqt:E8L99_08165"/>
<dbReference type="AlphaFoldDB" id="A0A4D7QEY4"/>
<evidence type="ECO:0000313" key="3">
    <source>
        <dbReference type="Proteomes" id="UP000298588"/>
    </source>
</evidence>
<feature type="transmembrane region" description="Helical" evidence="1">
    <location>
        <begin position="181"/>
        <end position="204"/>
    </location>
</feature>
<dbReference type="Proteomes" id="UP000298588">
    <property type="component" value="Chromosome"/>
</dbReference>
<gene>
    <name evidence="2" type="ORF">E8L99_08165</name>
</gene>